<sequence length="382" mass="44109">MMRHIDGLVNARNTSFAHAIKGELSDKEFRQLWIEIENSIIYISNITSTVDSRKLCMLELREKSLEESMCLELQCLILKQVHGDEHVLQACCKLQDTVEKVQESIDRKLQQINQEIIEYTSNMSDIVRNELSVQLNEYSESFLLDNSRREIEYHDEDKTYVKTSSVTAAIEILESKNLLILIGRAGSGKTSTALEIASVFHGKDYIVMKLEQNLAQDFKTYFISKNKQLVIFEDLFGKADIRFDVDIHSNLLKVLKPHVSNGVSKFIITVRSCKGEIDDEIDPYNQMLLEAGVVNFNKKFALSNFEKERILSMHATHYGLDIRFLNMQSITQANSYLGFPEACRLFCSFEKFFAMGHEFFTSPTEELQKEISFFEAIRLYEH</sequence>
<protein>
    <recommendedName>
        <fullName evidence="1">Novel STAND NTPase 3 domain-containing protein</fullName>
    </recommendedName>
</protein>
<keyword evidence="3" id="KW-1185">Reference proteome</keyword>
<feature type="domain" description="Novel STAND NTPase 3" evidence="1">
    <location>
        <begin position="160"/>
        <end position="315"/>
    </location>
</feature>
<dbReference type="Pfam" id="PF20720">
    <property type="entry name" value="nSTAND3"/>
    <property type="match status" value="1"/>
</dbReference>
<evidence type="ECO:0000259" key="1">
    <source>
        <dbReference type="Pfam" id="PF20720"/>
    </source>
</evidence>
<dbReference type="AlphaFoldDB" id="A0A8S3Q974"/>
<gene>
    <name evidence="2" type="ORF">MEDL_8620</name>
</gene>
<accession>A0A8S3Q974</accession>
<comment type="caution">
    <text evidence="2">The sequence shown here is derived from an EMBL/GenBank/DDBJ whole genome shotgun (WGS) entry which is preliminary data.</text>
</comment>
<organism evidence="2 3">
    <name type="scientific">Mytilus edulis</name>
    <name type="common">Blue mussel</name>
    <dbReference type="NCBI Taxonomy" id="6550"/>
    <lineage>
        <taxon>Eukaryota</taxon>
        <taxon>Metazoa</taxon>
        <taxon>Spiralia</taxon>
        <taxon>Lophotrochozoa</taxon>
        <taxon>Mollusca</taxon>
        <taxon>Bivalvia</taxon>
        <taxon>Autobranchia</taxon>
        <taxon>Pteriomorphia</taxon>
        <taxon>Mytilida</taxon>
        <taxon>Mytiloidea</taxon>
        <taxon>Mytilidae</taxon>
        <taxon>Mytilinae</taxon>
        <taxon>Mytilus</taxon>
    </lineage>
</organism>
<evidence type="ECO:0000313" key="2">
    <source>
        <dbReference type="EMBL" id="CAG2193466.1"/>
    </source>
</evidence>
<dbReference type="EMBL" id="CAJPWZ010000460">
    <property type="protein sequence ID" value="CAG2193466.1"/>
    <property type="molecule type" value="Genomic_DNA"/>
</dbReference>
<name>A0A8S3Q974_MYTED</name>
<dbReference type="SUPFAM" id="SSF52540">
    <property type="entry name" value="P-loop containing nucleoside triphosphate hydrolases"/>
    <property type="match status" value="1"/>
</dbReference>
<dbReference type="InterPro" id="IPR049050">
    <property type="entry name" value="nSTAND3"/>
</dbReference>
<evidence type="ECO:0000313" key="3">
    <source>
        <dbReference type="Proteomes" id="UP000683360"/>
    </source>
</evidence>
<dbReference type="InterPro" id="IPR027417">
    <property type="entry name" value="P-loop_NTPase"/>
</dbReference>
<proteinExistence type="predicted"/>
<reference evidence="2" key="1">
    <citation type="submission" date="2021-03" db="EMBL/GenBank/DDBJ databases">
        <authorList>
            <person name="Bekaert M."/>
        </authorList>
    </citation>
    <scope>NUCLEOTIDE SEQUENCE</scope>
</reference>
<dbReference type="OrthoDB" id="6122878at2759"/>
<dbReference type="Proteomes" id="UP000683360">
    <property type="component" value="Unassembled WGS sequence"/>
</dbReference>